<name>A0A1D8S2R8_9EURY</name>
<dbReference type="EMBL" id="CP016804">
    <property type="protein sequence ID" value="APE94884.1"/>
    <property type="molecule type" value="Genomic_DNA"/>
</dbReference>
<accession>A0A1D8S2R8</accession>
<dbReference type="Proteomes" id="UP000185608">
    <property type="component" value="Chromosome"/>
</dbReference>
<dbReference type="KEGG" id="hhsr:HSR6_0418"/>
<protein>
    <submittedName>
        <fullName evidence="1">Universal stress protein UspA</fullName>
    </submittedName>
</protein>
<reference evidence="2" key="3">
    <citation type="journal article" date="2017" name="ISME J.">
        <title>Discovery of anaerobic lithoheterotrophic haloarchaea, ubiquitous in hypersaline habitats.</title>
        <authorList>
            <person name="Sorokin D.Y."/>
            <person name="Messina E."/>
            <person name="Smedile F."/>
            <person name="Roman P."/>
            <person name="Damste J.S.S."/>
            <person name="Ciordia S."/>
            <person name="Mena M.C."/>
            <person name="Ferrer M."/>
            <person name="Golyshin P.N."/>
            <person name="Kublanov I.V."/>
            <person name="Samarov N.I."/>
            <person name="Toshchakov S.V."/>
            <person name="La Cono V."/>
            <person name="Yakimov M.M."/>
        </authorList>
    </citation>
    <scope>NUCLEOTIDE SEQUENCE</scope>
    <source>
        <strain evidence="2">HSR6</strain>
    </source>
</reference>
<dbReference type="SUPFAM" id="SSF52402">
    <property type="entry name" value="Adenine nucleotide alpha hydrolases-like"/>
    <property type="match status" value="1"/>
</dbReference>
<sequence length="239" mass="25627">MPIEVLEGESIPEGVPALLAAAHVLVLGYHEVPEQTATEQASEQYEGRATERLNEFAKMFEDAGATVETRLVFTHERQQTINRVILETDSRAVLVPGSVSAVEDVLVAVGGTVSLDRIAEVVGGLFGGGSARITLYHATGGEESNRSVSELLDALEDQLLEAGVGSHQIQTLVEQRDRPLAAIESAAEDYDVVVMGETDPSVATFVFGMPHDQVASQFLGPVLVVQRPPPEPDSDKTQR</sequence>
<dbReference type="STRING" id="1873524.HSR6_0418"/>
<dbReference type="KEGG" id="halh:HTSR_0433"/>
<organism evidence="1 3">
    <name type="scientific">Halodesulfurarchaeum formicicum</name>
    <dbReference type="NCBI Taxonomy" id="1873524"/>
    <lineage>
        <taxon>Archaea</taxon>
        <taxon>Methanobacteriati</taxon>
        <taxon>Methanobacteriota</taxon>
        <taxon>Stenosarchaea group</taxon>
        <taxon>Halobacteria</taxon>
        <taxon>Halobacteriales</taxon>
        <taxon>Halobacteriaceae</taxon>
        <taxon>Halodesulfurarchaeum</taxon>
    </lineage>
</organism>
<evidence type="ECO:0000313" key="3">
    <source>
        <dbReference type="Proteomes" id="UP000185608"/>
    </source>
</evidence>
<dbReference type="Proteomes" id="UP000186165">
    <property type="component" value="Chromosome"/>
</dbReference>
<evidence type="ECO:0000313" key="2">
    <source>
        <dbReference type="EMBL" id="APE94884.1"/>
    </source>
</evidence>
<dbReference type="EMBL" id="CP016070">
    <property type="protein sequence ID" value="AOW79633.1"/>
    <property type="molecule type" value="Genomic_DNA"/>
</dbReference>
<gene>
    <name evidence="1" type="primary">uspA5</name>
    <name evidence="2" type="ORF">HSR6_0418</name>
    <name evidence="1" type="ORF">HTSR_0433</name>
</gene>
<keyword evidence="4" id="KW-1185">Reference proteome</keyword>
<evidence type="ECO:0000313" key="4">
    <source>
        <dbReference type="Proteomes" id="UP000186165"/>
    </source>
</evidence>
<accession>A0A1J1A9T0</accession>
<evidence type="ECO:0000313" key="1">
    <source>
        <dbReference type="EMBL" id="AOW79633.1"/>
    </source>
</evidence>
<reference evidence="1 3" key="1">
    <citation type="submission" date="2016-06" db="EMBL/GenBank/DDBJ databases">
        <title>Discovery of anaerobic lithoheterotrophic haloarchaeon capable of sulfur respiration by hydrogen and formate.</title>
        <authorList>
            <person name="Sorokin D.Y."/>
            <person name="Kublanov I.V."/>
            <person name="Roman P."/>
            <person name="Sinninghe Damste J.S."/>
            <person name="Golyshin P.N."/>
            <person name="Rojo D."/>
            <person name="Ciordia S."/>
            <person name="Mena Md.C."/>
            <person name="Ferrer M."/>
            <person name="Smedile F."/>
            <person name="Messina E."/>
            <person name="La Cono V."/>
            <person name="Yakimov M.M."/>
        </authorList>
    </citation>
    <scope>NUCLEOTIDE SEQUENCE [LARGE SCALE GENOMIC DNA]</scope>
    <source>
        <strain evidence="1 3">HTSR1</strain>
    </source>
</reference>
<proteinExistence type="predicted"/>
<reference evidence="4" key="2">
    <citation type="submission" date="2016-08" db="EMBL/GenBank/DDBJ databases">
        <title>Discovery of first anaerobic lithoheterotrophic haloarchae widely represented in hypersaline habitats.</title>
        <authorList>
            <person name="Sorokin D.Y."/>
            <person name="Kublanov I.V."/>
            <person name="Roman P."/>
            <person name="Sinninghe Damste J.S."/>
            <person name="Golyshin P.N."/>
            <person name="Rojo D."/>
            <person name="Ciordia S."/>
            <person name="Mena Md.C."/>
            <person name="Ferrer M."/>
            <person name="Smedile F."/>
            <person name="Messina E."/>
            <person name="La Cono V."/>
            <person name="Yakimov M.M."/>
        </authorList>
    </citation>
    <scope>NUCLEOTIDE SEQUENCE [LARGE SCALE GENOMIC DNA]</scope>
    <source>
        <strain evidence="4">HSR6</strain>
    </source>
</reference>
<dbReference type="AlphaFoldDB" id="A0A1D8S2R8"/>
<dbReference type="Gene3D" id="3.40.50.12370">
    <property type="match status" value="1"/>
</dbReference>